<evidence type="ECO:0000259" key="6">
    <source>
        <dbReference type="PROSITE" id="PS50850"/>
    </source>
</evidence>
<feature type="transmembrane region" description="Helical" evidence="5">
    <location>
        <begin position="12"/>
        <end position="32"/>
    </location>
</feature>
<dbReference type="SUPFAM" id="SSF103473">
    <property type="entry name" value="MFS general substrate transporter"/>
    <property type="match status" value="1"/>
</dbReference>
<dbReference type="InterPro" id="IPR036259">
    <property type="entry name" value="MFS_trans_sf"/>
</dbReference>
<feature type="transmembrane region" description="Helical" evidence="5">
    <location>
        <begin position="375"/>
        <end position="394"/>
    </location>
</feature>
<keyword evidence="8" id="KW-1185">Reference proteome</keyword>
<feature type="transmembrane region" description="Helical" evidence="5">
    <location>
        <begin position="309"/>
        <end position="330"/>
    </location>
</feature>
<feature type="transmembrane region" description="Helical" evidence="5">
    <location>
        <begin position="170"/>
        <end position="189"/>
    </location>
</feature>
<gene>
    <name evidence="7" type="ORF">FHX34_1011778</name>
</gene>
<feature type="transmembrane region" description="Helical" evidence="5">
    <location>
        <begin position="86"/>
        <end position="105"/>
    </location>
</feature>
<protein>
    <submittedName>
        <fullName evidence="7">Putative MFS family arabinose efflux permease</fullName>
    </submittedName>
</protein>
<dbReference type="GO" id="GO:0022857">
    <property type="term" value="F:transmembrane transporter activity"/>
    <property type="evidence" value="ECO:0007669"/>
    <property type="project" value="InterPro"/>
</dbReference>
<evidence type="ECO:0000256" key="3">
    <source>
        <dbReference type="ARBA" id="ARBA00022989"/>
    </source>
</evidence>
<dbReference type="PROSITE" id="PS50850">
    <property type="entry name" value="MFS"/>
    <property type="match status" value="1"/>
</dbReference>
<feature type="transmembrane region" description="Helical" evidence="5">
    <location>
        <begin position="251"/>
        <end position="272"/>
    </location>
</feature>
<feature type="transmembrane region" description="Helical" evidence="5">
    <location>
        <begin position="144"/>
        <end position="164"/>
    </location>
</feature>
<evidence type="ECO:0000256" key="1">
    <source>
        <dbReference type="ARBA" id="ARBA00004651"/>
    </source>
</evidence>
<evidence type="ECO:0000313" key="7">
    <source>
        <dbReference type="EMBL" id="TWG26780.1"/>
    </source>
</evidence>
<evidence type="ECO:0000256" key="5">
    <source>
        <dbReference type="SAM" id="Phobius"/>
    </source>
</evidence>
<keyword evidence="2 5" id="KW-0812">Transmembrane</keyword>
<feature type="transmembrane region" description="Helical" evidence="5">
    <location>
        <begin position="342"/>
        <end position="363"/>
    </location>
</feature>
<feature type="transmembrane region" description="Helical" evidence="5">
    <location>
        <begin position="220"/>
        <end position="239"/>
    </location>
</feature>
<sequence length="398" mass="40518">MTDTVTGAPVRTRWMVAYALAMTGVAAGWFGPIQILLPEQAERLAGADGKEALLALVTATGAAASLVANPVWGALSDRMGARRRPILVAGAGLGVAGLLVLAGAGSTGVMVTGWVLVQAGLNGPLAALAAMIGDRVPERQRGTVGALFGVAQIAGVLLGTALAVVTGQGAPGYLAVAVAVPALGLALLLTHRSPGAAPVARAPVRWAVLLRPGARFAWAWLIRFLLNLVNALMLVYLFYFLSDRVRVADAALWVLVLTVVNVLFAGLVGFAGGVLSDRWARRRVFVAAGAVTLAAGAVLLALVPVAPVVIVASVLVGAGWGAYVAVDMAVLTHVLPDSGTRATMLGVANIAGTLPQLLAPVLAAPLVTSPGGYRSLYLLTAVLALLALALLPRLRALP</sequence>
<keyword evidence="4 5" id="KW-0472">Membrane</keyword>
<organism evidence="7 8">
    <name type="scientific">Actinoplanes teichomyceticus</name>
    <dbReference type="NCBI Taxonomy" id="1867"/>
    <lineage>
        <taxon>Bacteria</taxon>
        <taxon>Bacillati</taxon>
        <taxon>Actinomycetota</taxon>
        <taxon>Actinomycetes</taxon>
        <taxon>Micromonosporales</taxon>
        <taxon>Micromonosporaceae</taxon>
        <taxon>Actinoplanes</taxon>
    </lineage>
</organism>
<reference evidence="7 8" key="1">
    <citation type="submission" date="2019-06" db="EMBL/GenBank/DDBJ databases">
        <title>Sequencing the genomes of 1000 actinobacteria strains.</title>
        <authorList>
            <person name="Klenk H.-P."/>
        </authorList>
    </citation>
    <scope>NUCLEOTIDE SEQUENCE [LARGE SCALE GENOMIC DNA]</scope>
    <source>
        <strain evidence="7 8">DSM 43866</strain>
    </source>
</reference>
<feature type="transmembrane region" description="Helical" evidence="5">
    <location>
        <begin position="284"/>
        <end position="303"/>
    </location>
</feature>
<evidence type="ECO:0000256" key="4">
    <source>
        <dbReference type="ARBA" id="ARBA00023136"/>
    </source>
</evidence>
<feature type="transmembrane region" description="Helical" evidence="5">
    <location>
        <begin position="52"/>
        <end position="74"/>
    </location>
</feature>
<comment type="subcellular location">
    <subcellularLocation>
        <location evidence="1">Cell membrane</location>
        <topology evidence="1">Multi-pass membrane protein</topology>
    </subcellularLocation>
</comment>
<dbReference type="GO" id="GO:0005886">
    <property type="term" value="C:plasma membrane"/>
    <property type="evidence" value="ECO:0007669"/>
    <property type="project" value="UniProtKB-SubCell"/>
</dbReference>
<dbReference type="Pfam" id="PF07690">
    <property type="entry name" value="MFS_1"/>
    <property type="match status" value="2"/>
</dbReference>
<dbReference type="Gene3D" id="1.20.1250.20">
    <property type="entry name" value="MFS general substrate transporter like domains"/>
    <property type="match status" value="2"/>
</dbReference>
<feature type="domain" description="Major facilitator superfamily (MFS) profile" evidence="6">
    <location>
        <begin position="12"/>
        <end position="398"/>
    </location>
</feature>
<feature type="transmembrane region" description="Helical" evidence="5">
    <location>
        <begin position="111"/>
        <end position="132"/>
    </location>
</feature>
<comment type="caution">
    <text evidence="7">The sequence shown here is derived from an EMBL/GenBank/DDBJ whole genome shotgun (WGS) entry which is preliminary data.</text>
</comment>
<accession>A0A561WSD2</accession>
<dbReference type="AlphaFoldDB" id="A0A561WSD2"/>
<dbReference type="RefSeq" id="WP_239082542.1">
    <property type="nucleotide sequence ID" value="NZ_BOMX01000122.1"/>
</dbReference>
<dbReference type="InterPro" id="IPR020846">
    <property type="entry name" value="MFS_dom"/>
</dbReference>
<proteinExistence type="predicted"/>
<dbReference type="Proteomes" id="UP000320239">
    <property type="component" value="Unassembled WGS sequence"/>
</dbReference>
<evidence type="ECO:0000313" key="8">
    <source>
        <dbReference type="Proteomes" id="UP000320239"/>
    </source>
</evidence>
<dbReference type="EMBL" id="VIWY01000001">
    <property type="protein sequence ID" value="TWG26780.1"/>
    <property type="molecule type" value="Genomic_DNA"/>
</dbReference>
<dbReference type="InterPro" id="IPR011701">
    <property type="entry name" value="MFS"/>
</dbReference>
<evidence type="ECO:0000256" key="2">
    <source>
        <dbReference type="ARBA" id="ARBA00022692"/>
    </source>
</evidence>
<name>A0A561WSD2_ACTTI</name>
<dbReference type="PANTHER" id="PTHR23528">
    <property type="match status" value="1"/>
</dbReference>
<dbReference type="PANTHER" id="PTHR23528:SF1">
    <property type="entry name" value="MAJOR FACILITATOR SUPERFAMILY (MFS) PROFILE DOMAIN-CONTAINING PROTEIN"/>
    <property type="match status" value="1"/>
</dbReference>
<keyword evidence="3 5" id="KW-1133">Transmembrane helix</keyword>